<sequence>MIRVWKTKRMVPPPSITSSSQVCPSTLIWSFNQSSPPSIDSIISTVGSSIPHLVPDCGLHRLQPSRYQTWKATALLESSSSLSIYLSDIARTKTFDTDASNLLFDNFNYAKITKAMASRLIHKATYEADNLFDVSLRESFQLLEAQLRPPFPLKIPTQPEYLNLNRAILYGILCETHLAKVHIKHLHGIVIDGYSFFTTLLTRMVNELYSKLVENVKVQLIWVTSEMIHVSAIGVDGLLVALLRQTSGGDFSEANLWLCSELVGLILAKWDCLLEEQPLVLSSALYVFLRLLADHCRVSLNSKVEILKQKEIEFCTRVFREQFPLCLKIGRDLIRLLQDLVHVPEFQDIWKDLLLLPANFKTSGFSDISQLYQSRTSSRYFLLRITPEMETHLRFLLTHVKLGSQTRYQIWFARKFLNAPESQTVIIDIVRFICCAHHPSNKIIFSNVIPRWAVIGWLLKCCTKNHLEANVKLALFYDWLFFHTDIDNIMNIEPAILLMMYSIPKYVDMTQNLLEFLFLLVDHYDVDKKELIVRCISSALDVLERKGVVQSFDALISCEMVSPLLKERFVKLLASKNVSAFNHLQPAFRSCQRLQSLEVENVIAVDEQQGVLESDRMISNSVSIISSK</sequence>
<organism evidence="1 2">
    <name type="scientific">Arctium lappa</name>
    <name type="common">Greater burdock</name>
    <name type="synonym">Lappa major</name>
    <dbReference type="NCBI Taxonomy" id="4217"/>
    <lineage>
        <taxon>Eukaryota</taxon>
        <taxon>Viridiplantae</taxon>
        <taxon>Streptophyta</taxon>
        <taxon>Embryophyta</taxon>
        <taxon>Tracheophyta</taxon>
        <taxon>Spermatophyta</taxon>
        <taxon>Magnoliopsida</taxon>
        <taxon>eudicotyledons</taxon>
        <taxon>Gunneridae</taxon>
        <taxon>Pentapetalae</taxon>
        <taxon>asterids</taxon>
        <taxon>campanulids</taxon>
        <taxon>Asterales</taxon>
        <taxon>Asteraceae</taxon>
        <taxon>Carduoideae</taxon>
        <taxon>Cardueae</taxon>
        <taxon>Arctiinae</taxon>
        <taxon>Arctium</taxon>
    </lineage>
</organism>
<dbReference type="Proteomes" id="UP001055879">
    <property type="component" value="Linkage Group LG06"/>
</dbReference>
<name>A0ACB9BGA2_ARCLA</name>
<protein>
    <submittedName>
        <fullName evidence="1">Uncharacterized protein</fullName>
    </submittedName>
</protein>
<keyword evidence="2" id="KW-1185">Reference proteome</keyword>
<evidence type="ECO:0000313" key="1">
    <source>
        <dbReference type="EMBL" id="KAI3719710.1"/>
    </source>
</evidence>
<reference evidence="1 2" key="2">
    <citation type="journal article" date="2022" name="Mol. Ecol. Resour.">
        <title>The genomes of chicory, endive, great burdock and yacon provide insights into Asteraceae paleo-polyploidization history and plant inulin production.</title>
        <authorList>
            <person name="Fan W."/>
            <person name="Wang S."/>
            <person name="Wang H."/>
            <person name="Wang A."/>
            <person name="Jiang F."/>
            <person name="Liu H."/>
            <person name="Zhao H."/>
            <person name="Xu D."/>
            <person name="Zhang Y."/>
        </authorList>
    </citation>
    <scope>NUCLEOTIDE SEQUENCE [LARGE SCALE GENOMIC DNA]</scope>
    <source>
        <strain evidence="2">cv. Niubang</strain>
    </source>
</reference>
<dbReference type="EMBL" id="CM042052">
    <property type="protein sequence ID" value="KAI3719710.1"/>
    <property type="molecule type" value="Genomic_DNA"/>
</dbReference>
<gene>
    <name evidence="1" type="ORF">L6452_20612</name>
</gene>
<reference evidence="2" key="1">
    <citation type="journal article" date="2022" name="Mol. Ecol. Resour.">
        <title>The genomes of chicory, endive, great burdock and yacon provide insights into Asteraceae palaeo-polyploidization history and plant inulin production.</title>
        <authorList>
            <person name="Fan W."/>
            <person name="Wang S."/>
            <person name="Wang H."/>
            <person name="Wang A."/>
            <person name="Jiang F."/>
            <person name="Liu H."/>
            <person name="Zhao H."/>
            <person name="Xu D."/>
            <person name="Zhang Y."/>
        </authorList>
    </citation>
    <scope>NUCLEOTIDE SEQUENCE [LARGE SCALE GENOMIC DNA]</scope>
    <source>
        <strain evidence="2">cv. Niubang</strain>
    </source>
</reference>
<evidence type="ECO:0000313" key="2">
    <source>
        <dbReference type="Proteomes" id="UP001055879"/>
    </source>
</evidence>
<comment type="caution">
    <text evidence="1">The sequence shown here is derived from an EMBL/GenBank/DDBJ whole genome shotgun (WGS) entry which is preliminary data.</text>
</comment>
<proteinExistence type="predicted"/>
<accession>A0ACB9BGA2</accession>